<dbReference type="GO" id="GO:0006614">
    <property type="term" value="P:SRP-dependent cotranslational protein targeting to membrane"/>
    <property type="evidence" value="ECO:0007669"/>
    <property type="project" value="InterPro"/>
</dbReference>
<keyword evidence="3 10" id="KW-0547">Nucleotide-binding</keyword>
<dbReference type="GO" id="GO:0005525">
    <property type="term" value="F:GTP binding"/>
    <property type="evidence" value="ECO:0007669"/>
    <property type="project" value="UniProtKB-UniRule"/>
</dbReference>
<dbReference type="PANTHER" id="PTHR11564">
    <property type="entry name" value="SIGNAL RECOGNITION PARTICLE 54K PROTEIN SRP54"/>
    <property type="match status" value="1"/>
</dbReference>
<dbReference type="HAMAP" id="MF_00306">
    <property type="entry name" value="SRP54"/>
    <property type="match status" value="1"/>
</dbReference>
<dbReference type="InterPro" id="IPR003593">
    <property type="entry name" value="AAA+_ATPase"/>
</dbReference>
<evidence type="ECO:0000256" key="3">
    <source>
        <dbReference type="ARBA" id="ARBA00022741"/>
    </source>
</evidence>
<dbReference type="Gene3D" id="1.10.260.30">
    <property type="entry name" value="Signal recognition particle, SRP54 subunit, M-domain"/>
    <property type="match status" value="1"/>
</dbReference>
<dbReference type="SUPFAM" id="SSF47364">
    <property type="entry name" value="Domain of the SRP/SRP receptor G-proteins"/>
    <property type="match status" value="1"/>
</dbReference>
<dbReference type="SMART" id="SM00962">
    <property type="entry name" value="SRP54"/>
    <property type="match status" value="1"/>
</dbReference>
<keyword evidence="6 10" id="KW-0342">GTP-binding</keyword>
<evidence type="ECO:0000256" key="4">
    <source>
        <dbReference type="ARBA" id="ARBA00022801"/>
    </source>
</evidence>
<reference evidence="12 13" key="1">
    <citation type="journal article" date="2009" name="Appl. Environ. Microbiol.">
        <title>Community genomic and proteomic analyses of chemoautotrophic iron-oxidizing "Leptospirillum rubarum" (Group II) and "Leptospirillum ferrodiazotrophum" (Group III) bacteria in acid mine drainage biofilms.</title>
        <authorList>
            <person name="Goltsman D.S."/>
            <person name="Denef V.J."/>
            <person name="Singer S.W."/>
            <person name="VerBerkmoes N.C."/>
            <person name="Lefsrud M."/>
            <person name="Mueller R.S."/>
            <person name="Dick G.J."/>
            <person name="Sun C.L."/>
            <person name="Wheeler K.E."/>
            <person name="Zemla A."/>
            <person name="Baker B.J."/>
            <person name="Hauser L."/>
            <person name="Land M."/>
            <person name="Shah M.B."/>
            <person name="Thelen M.P."/>
            <person name="Hettich R.L."/>
            <person name="Banfield J.F."/>
        </authorList>
    </citation>
    <scope>NUCLEOTIDE SEQUENCE [LARGE SCALE GENOMIC DNA]</scope>
</reference>
<feature type="binding site" evidence="10">
    <location>
        <begin position="248"/>
        <end position="251"/>
    </location>
    <ligand>
        <name>GTP</name>
        <dbReference type="ChEBI" id="CHEBI:37565"/>
    </ligand>
</feature>
<gene>
    <name evidence="10" type="primary">ffh</name>
    <name evidence="12" type="ORF">UBAL3_78220004</name>
</gene>
<dbReference type="InterPro" id="IPR027417">
    <property type="entry name" value="P-loop_NTPase"/>
</dbReference>
<dbReference type="CDD" id="cd18539">
    <property type="entry name" value="SRP_G"/>
    <property type="match status" value="1"/>
</dbReference>
<evidence type="ECO:0000256" key="1">
    <source>
        <dbReference type="ARBA" id="ARBA00005450"/>
    </source>
</evidence>
<evidence type="ECO:0000313" key="12">
    <source>
        <dbReference type="EMBL" id="EES53538.1"/>
    </source>
</evidence>
<feature type="binding site" evidence="10">
    <location>
        <begin position="107"/>
        <end position="114"/>
    </location>
    <ligand>
        <name>GTP</name>
        <dbReference type="ChEBI" id="CHEBI:37565"/>
    </ligand>
</feature>
<comment type="subunit">
    <text evidence="10">Part of the signal recognition particle protein translocation system, which is composed of SRP and FtsY.</text>
</comment>
<dbReference type="Pfam" id="PF02881">
    <property type="entry name" value="SRP54_N"/>
    <property type="match status" value="1"/>
</dbReference>
<protein>
    <recommendedName>
        <fullName evidence="10">Signal recognition particle protein</fullName>
        <ecNumber evidence="10">3.6.5.4</ecNumber>
    </recommendedName>
    <alternativeName>
        <fullName evidence="10">Fifty-four homolog</fullName>
    </alternativeName>
</protein>
<dbReference type="InterPro" id="IPR036891">
    <property type="entry name" value="Signal_recog_part_SRP54_M_sf"/>
</dbReference>
<keyword evidence="7 10" id="KW-0733">Signal recognition particle</keyword>
<dbReference type="SMART" id="SM00963">
    <property type="entry name" value="SRP54_N"/>
    <property type="match status" value="1"/>
</dbReference>
<evidence type="ECO:0000256" key="2">
    <source>
        <dbReference type="ARBA" id="ARBA00022490"/>
    </source>
</evidence>
<sequence length="444" mass="48589">MFESLTGRLEGIFKKLTGRGGLTEQLVGETLEEIRVALLEADVSLDVVKSFTEGLSARLVGQAQKSGLTGAQQVIAEVYQEMVHILGDHRATIALASKPPTIIFMMGLQGSGKTTTAAKLALHFKGQNRRVLLVASDLARLAAIDQLKVLGEQIGVPVLLPPDGTTRPSDLYPLVKRRVIEGMYEVVIVDTAGRLTVDSALMGELKELRRLYSPKECLLVVDAMQGQEAVGVAKTFDAEIGVDGVVFTKLDGDTRGGAVLSIRQVLKKPIKFVGMGEKLDRLEAFFPDRMASRIIGMGDIQTLLEKAKNVVSQDEAEALARKMGKNKMDLDDFLQQIQSMKKIGSIDDLMGMIPGAASLKAKIDMGVMEAELKRVEAMIFSMTKKERANPDLIDGNRRKRIAQGSGTSVQQVNQLLRQFDQARRMMKTALKTKGSRSLRSMFPF</sequence>
<dbReference type="SUPFAM" id="SSF52540">
    <property type="entry name" value="P-loop containing nucleoside triphosphate hydrolases"/>
    <property type="match status" value="1"/>
</dbReference>
<name>C6HV24_9BACT</name>
<dbReference type="SUPFAM" id="SSF47446">
    <property type="entry name" value="Signal peptide-binding domain"/>
    <property type="match status" value="1"/>
</dbReference>
<keyword evidence="2 10" id="KW-0963">Cytoplasm</keyword>
<dbReference type="GO" id="GO:0003924">
    <property type="term" value="F:GTPase activity"/>
    <property type="evidence" value="ECO:0007669"/>
    <property type="project" value="UniProtKB-UniRule"/>
</dbReference>
<accession>C6HV24</accession>
<dbReference type="Gene3D" id="1.20.120.140">
    <property type="entry name" value="Signal recognition particle SRP54, nucleotide-binding domain"/>
    <property type="match status" value="1"/>
</dbReference>
<dbReference type="SMART" id="SM00382">
    <property type="entry name" value="AAA"/>
    <property type="match status" value="1"/>
</dbReference>
<dbReference type="InterPro" id="IPR036225">
    <property type="entry name" value="SRP/SRP_N"/>
</dbReference>
<evidence type="ECO:0000313" key="13">
    <source>
        <dbReference type="Proteomes" id="UP000009374"/>
    </source>
</evidence>
<dbReference type="Proteomes" id="UP000009374">
    <property type="component" value="Unassembled WGS sequence"/>
</dbReference>
<evidence type="ECO:0000256" key="7">
    <source>
        <dbReference type="ARBA" id="ARBA00023135"/>
    </source>
</evidence>
<dbReference type="Pfam" id="PF00448">
    <property type="entry name" value="SRP54"/>
    <property type="match status" value="1"/>
</dbReference>
<dbReference type="PANTHER" id="PTHR11564:SF5">
    <property type="entry name" value="SIGNAL RECOGNITION PARTICLE SUBUNIT SRP54"/>
    <property type="match status" value="1"/>
</dbReference>
<comment type="similarity">
    <text evidence="1 10">Belongs to the GTP-binding SRP family. SRP54 subfamily.</text>
</comment>
<proteinExistence type="inferred from homology"/>
<keyword evidence="13" id="KW-1185">Reference proteome</keyword>
<comment type="subcellular location">
    <subcellularLocation>
        <location evidence="10">Cytoplasm</location>
    </subcellularLocation>
    <text evidence="10">The SRP-RNC complex is targeted to the cytoplasmic membrane.</text>
</comment>
<evidence type="ECO:0000256" key="8">
    <source>
        <dbReference type="ARBA" id="ARBA00023274"/>
    </source>
</evidence>
<dbReference type="Pfam" id="PF02978">
    <property type="entry name" value="SRP_SPB"/>
    <property type="match status" value="1"/>
</dbReference>
<evidence type="ECO:0000256" key="6">
    <source>
        <dbReference type="ARBA" id="ARBA00023134"/>
    </source>
</evidence>
<dbReference type="InterPro" id="IPR004780">
    <property type="entry name" value="SRP"/>
</dbReference>
<feature type="binding site" evidence="10">
    <location>
        <begin position="190"/>
        <end position="194"/>
    </location>
    <ligand>
        <name>GTP</name>
        <dbReference type="ChEBI" id="CHEBI:37565"/>
    </ligand>
</feature>
<comment type="catalytic activity">
    <reaction evidence="9 10">
        <text>GTP + H2O = GDP + phosphate + H(+)</text>
        <dbReference type="Rhea" id="RHEA:19669"/>
        <dbReference type="ChEBI" id="CHEBI:15377"/>
        <dbReference type="ChEBI" id="CHEBI:15378"/>
        <dbReference type="ChEBI" id="CHEBI:37565"/>
        <dbReference type="ChEBI" id="CHEBI:43474"/>
        <dbReference type="ChEBI" id="CHEBI:58189"/>
        <dbReference type="EC" id="3.6.5.4"/>
    </reaction>
</comment>
<dbReference type="InterPro" id="IPR022941">
    <property type="entry name" value="SRP54"/>
</dbReference>
<dbReference type="InterPro" id="IPR004125">
    <property type="entry name" value="Signal_recog_particle_SRP54_M"/>
</dbReference>
<dbReference type="InterPro" id="IPR013822">
    <property type="entry name" value="Signal_recog_particl_SRP54_hlx"/>
</dbReference>
<evidence type="ECO:0000256" key="9">
    <source>
        <dbReference type="ARBA" id="ARBA00048027"/>
    </source>
</evidence>
<dbReference type="AlphaFoldDB" id="C6HV24"/>
<dbReference type="GO" id="GO:0008312">
    <property type="term" value="F:7S RNA binding"/>
    <property type="evidence" value="ECO:0007669"/>
    <property type="project" value="InterPro"/>
</dbReference>
<evidence type="ECO:0000259" key="11">
    <source>
        <dbReference type="PROSITE" id="PS00300"/>
    </source>
</evidence>
<dbReference type="InterPro" id="IPR000897">
    <property type="entry name" value="SRP54_GTPase_dom"/>
</dbReference>
<evidence type="ECO:0000256" key="10">
    <source>
        <dbReference type="HAMAP-Rule" id="MF_00306"/>
    </source>
</evidence>
<dbReference type="InterPro" id="IPR042101">
    <property type="entry name" value="SRP54_N_sf"/>
</dbReference>
<dbReference type="PROSITE" id="PS00300">
    <property type="entry name" value="SRP54"/>
    <property type="match status" value="1"/>
</dbReference>
<organism evidence="12 13">
    <name type="scientific">Leptospirillum ferrodiazotrophum</name>
    <dbReference type="NCBI Taxonomy" id="412449"/>
    <lineage>
        <taxon>Bacteria</taxon>
        <taxon>Pseudomonadati</taxon>
        <taxon>Nitrospirota</taxon>
        <taxon>Nitrospiria</taxon>
        <taxon>Nitrospirales</taxon>
        <taxon>Nitrospiraceae</taxon>
        <taxon>Leptospirillum</taxon>
    </lineage>
</organism>
<evidence type="ECO:0000256" key="5">
    <source>
        <dbReference type="ARBA" id="ARBA00022884"/>
    </source>
</evidence>
<keyword evidence="4 10" id="KW-0378">Hydrolase</keyword>
<dbReference type="Gene3D" id="3.40.50.300">
    <property type="entry name" value="P-loop containing nucleotide triphosphate hydrolases"/>
    <property type="match status" value="1"/>
</dbReference>
<comment type="domain">
    <text evidence="10">Composed of three domains: the N-terminal N domain, which is responsible for interactions with the ribosome, the central G domain, which binds GTP, and the C-terminal M domain, which binds the RNA and the signal sequence of the RNC.</text>
</comment>
<dbReference type="EMBL" id="GG693860">
    <property type="protein sequence ID" value="EES53538.1"/>
    <property type="molecule type" value="Genomic_DNA"/>
</dbReference>
<feature type="domain" description="SRP54-type proteins GTP-binding" evidence="11">
    <location>
        <begin position="269"/>
        <end position="282"/>
    </location>
</feature>
<dbReference type="GO" id="GO:0048500">
    <property type="term" value="C:signal recognition particle"/>
    <property type="evidence" value="ECO:0007669"/>
    <property type="project" value="UniProtKB-UniRule"/>
</dbReference>
<dbReference type="EC" id="3.6.5.4" evidence="10"/>
<comment type="function">
    <text evidence="10">Involved in targeting and insertion of nascent membrane proteins into the cytoplasmic membrane. Binds to the hydrophobic signal sequence of the ribosome-nascent chain (RNC) as it emerges from the ribosomes. The SRP-RNC complex is then targeted to the cytoplasmic membrane where it interacts with the SRP receptor FtsY.</text>
</comment>
<keyword evidence="8 10" id="KW-0687">Ribonucleoprotein</keyword>
<keyword evidence="5 10" id="KW-0694">RNA-binding</keyword>
<dbReference type="NCBIfam" id="TIGR00959">
    <property type="entry name" value="ffh"/>
    <property type="match status" value="1"/>
</dbReference>